<comment type="caution">
    <text evidence="3">The sequence shown here is derived from an EMBL/GenBank/DDBJ whole genome shotgun (WGS) entry which is preliminary data.</text>
</comment>
<proteinExistence type="predicted"/>
<evidence type="ECO:0000313" key="4">
    <source>
        <dbReference type="Proteomes" id="UP000749559"/>
    </source>
</evidence>
<sequence length="156" mass="18344">MFALSGLLPAKFLWIPYVSMVGFILLALVIHFNIWHSKNRYKYHRRAIYASHQERMQLKKELQEQRNDAWQSFKHQFKRSLSIGNFPKYHVRMGMSRKVPKNDSSVQVAQRQPETCASTSNTEDIDRDRFETICEDEPLLKVDTKPSYYLGMDGSV</sequence>
<evidence type="ECO:0000256" key="2">
    <source>
        <dbReference type="SAM" id="Phobius"/>
    </source>
</evidence>
<feature type="compositionally biased region" description="Polar residues" evidence="1">
    <location>
        <begin position="102"/>
        <end position="122"/>
    </location>
</feature>
<organism evidence="3 4">
    <name type="scientific">Owenia fusiformis</name>
    <name type="common">Polychaete worm</name>
    <dbReference type="NCBI Taxonomy" id="6347"/>
    <lineage>
        <taxon>Eukaryota</taxon>
        <taxon>Metazoa</taxon>
        <taxon>Spiralia</taxon>
        <taxon>Lophotrochozoa</taxon>
        <taxon>Annelida</taxon>
        <taxon>Polychaeta</taxon>
        <taxon>Sedentaria</taxon>
        <taxon>Canalipalpata</taxon>
        <taxon>Sabellida</taxon>
        <taxon>Oweniida</taxon>
        <taxon>Oweniidae</taxon>
        <taxon>Owenia</taxon>
    </lineage>
</organism>
<feature type="region of interest" description="Disordered" evidence="1">
    <location>
        <begin position="99"/>
        <end position="122"/>
    </location>
</feature>
<protein>
    <submittedName>
        <fullName evidence="3">Uncharacterized protein</fullName>
    </submittedName>
</protein>
<keyword evidence="2" id="KW-0472">Membrane</keyword>
<evidence type="ECO:0000313" key="3">
    <source>
        <dbReference type="EMBL" id="CAH1788707.1"/>
    </source>
</evidence>
<dbReference type="Proteomes" id="UP000749559">
    <property type="component" value="Unassembled WGS sequence"/>
</dbReference>
<reference evidence="3" key="1">
    <citation type="submission" date="2022-03" db="EMBL/GenBank/DDBJ databases">
        <authorList>
            <person name="Martin C."/>
        </authorList>
    </citation>
    <scope>NUCLEOTIDE SEQUENCE</scope>
</reference>
<evidence type="ECO:0000256" key="1">
    <source>
        <dbReference type="SAM" id="MobiDB-lite"/>
    </source>
</evidence>
<keyword evidence="2" id="KW-1133">Transmembrane helix</keyword>
<name>A0A8J1UJW7_OWEFU</name>
<accession>A0A8J1UJW7</accession>
<dbReference type="AlphaFoldDB" id="A0A8J1UJW7"/>
<dbReference type="EMBL" id="CAIIXF020000007">
    <property type="protein sequence ID" value="CAH1788707.1"/>
    <property type="molecule type" value="Genomic_DNA"/>
</dbReference>
<keyword evidence="4" id="KW-1185">Reference proteome</keyword>
<gene>
    <name evidence="3" type="ORF">OFUS_LOCUS14186</name>
</gene>
<keyword evidence="2" id="KW-0812">Transmembrane</keyword>
<feature type="transmembrane region" description="Helical" evidence="2">
    <location>
        <begin position="12"/>
        <end position="35"/>
    </location>
</feature>